<comment type="caution">
    <text evidence="2">The sequence shown here is derived from an EMBL/GenBank/DDBJ whole genome shotgun (WGS) entry which is preliminary data.</text>
</comment>
<dbReference type="SMART" id="SM00331">
    <property type="entry name" value="PP2C_SIG"/>
    <property type="match status" value="1"/>
</dbReference>
<dbReference type="InterPro" id="IPR047057">
    <property type="entry name" value="MerR_fam"/>
</dbReference>
<dbReference type="AlphaFoldDB" id="A0A2V4B929"/>
<dbReference type="Pfam" id="PF13672">
    <property type="entry name" value="PP2C_2"/>
    <property type="match status" value="1"/>
</dbReference>
<dbReference type="SUPFAM" id="SSF46955">
    <property type="entry name" value="Putative DNA-binding domain"/>
    <property type="match status" value="1"/>
</dbReference>
<keyword evidence="3" id="KW-1185">Reference proteome</keyword>
<keyword evidence="1" id="KW-0238">DNA-binding</keyword>
<organism evidence="2 3">
    <name type="scientific">Prauserella muralis</name>
    <dbReference type="NCBI Taxonomy" id="588067"/>
    <lineage>
        <taxon>Bacteria</taxon>
        <taxon>Bacillati</taxon>
        <taxon>Actinomycetota</taxon>
        <taxon>Actinomycetes</taxon>
        <taxon>Pseudonocardiales</taxon>
        <taxon>Pseudonocardiaceae</taxon>
        <taxon>Prauserella</taxon>
    </lineage>
</organism>
<dbReference type="Proteomes" id="UP000249915">
    <property type="component" value="Unassembled WGS sequence"/>
</dbReference>
<dbReference type="Gene3D" id="3.60.40.10">
    <property type="entry name" value="PPM-type phosphatase domain"/>
    <property type="match status" value="1"/>
</dbReference>
<dbReference type="OrthoDB" id="9801841at2"/>
<protein>
    <submittedName>
        <fullName evidence="2">Uncharacterized protein</fullName>
    </submittedName>
</protein>
<proteinExistence type="predicted"/>
<dbReference type="Gene3D" id="1.10.1660.10">
    <property type="match status" value="1"/>
</dbReference>
<evidence type="ECO:0000256" key="1">
    <source>
        <dbReference type="ARBA" id="ARBA00023125"/>
    </source>
</evidence>
<dbReference type="InterPro" id="IPR009061">
    <property type="entry name" value="DNA-bd_dom_put_sf"/>
</dbReference>
<dbReference type="SUPFAM" id="SSF81606">
    <property type="entry name" value="PP2C-like"/>
    <property type="match status" value="1"/>
</dbReference>
<dbReference type="GO" id="GO:0003700">
    <property type="term" value="F:DNA-binding transcription factor activity"/>
    <property type="evidence" value="ECO:0007669"/>
    <property type="project" value="InterPro"/>
</dbReference>
<dbReference type="PANTHER" id="PTHR30204:SF97">
    <property type="entry name" value="MERR FAMILY REGULATORY PROTEIN"/>
    <property type="match status" value="1"/>
</dbReference>
<dbReference type="RefSeq" id="WP_112279960.1">
    <property type="nucleotide sequence ID" value="NZ_MASW01000001.1"/>
</dbReference>
<dbReference type="PANTHER" id="PTHR30204">
    <property type="entry name" value="REDOX-CYCLING DRUG-SENSING TRANSCRIPTIONAL ACTIVATOR SOXR"/>
    <property type="match status" value="1"/>
</dbReference>
<accession>A0A2V4B929</accession>
<dbReference type="InterPro" id="IPR001932">
    <property type="entry name" value="PPM-type_phosphatase-like_dom"/>
</dbReference>
<dbReference type="SMART" id="SM00422">
    <property type="entry name" value="HTH_MERR"/>
    <property type="match status" value="1"/>
</dbReference>
<sequence length="358" mass="37929">MARLSIGEFARASGLTPKALRLYDELALLPPAHVDPRSGYRSYERRQLDRARLVAGLRALGMPLARIRVVCDLAPHAAAAEVLTYWRQVEADTAARGELAALLVDQLSGKDNNMTGNEALIRPHAVARTDRGLVRESNQDEAYAGSWLFAVADGFGDDAASTAAITALRRADTAVPAAGLLTALGTATAGARSAVHTVAATLPAGQDAGTTLTAMLWSGGQFALAHVGDSRAYRLREGALTRITHDHSWVQSLVDEGRLTPDEAAAHPQRPRLLRALHRGDEAEPDLHLREARVGDRYLLCSDGLHAVVAEDRLRDLLATAASPGAAVQDLTAAAHAEGAPDNVACVVVDALDRPATL</sequence>
<dbReference type="CDD" id="cd00143">
    <property type="entry name" value="PP2Cc"/>
    <property type="match status" value="1"/>
</dbReference>
<dbReference type="EMBL" id="MASW01000001">
    <property type="protein sequence ID" value="PXY31925.1"/>
    <property type="molecule type" value="Genomic_DNA"/>
</dbReference>
<dbReference type="CDD" id="cd01107">
    <property type="entry name" value="HTH_BmrR"/>
    <property type="match status" value="1"/>
</dbReference>
<dbReference type="GO" id="GO:0003677">
    <property type="term" value="F:DNA binding"/>
    <property type="evidence" value="ECO:0007669"/>
    <property type="project" value="UniProtKB-KW"/>
</dbReference>
<evidence type="ECO:0000313" key="2">
    <source>
        <dbReference type="EMBL" id="PXY31925.1"/>
    </source>
</evidence>
<dbReference type="InterPro" id="IPR036457">
    <property type="entry name" value="PPM-type-like_dom_sf"/>
</dbReference>
<dbReference type="Pfam" id="PF13411">
    <property type="entry name" value="MerR_1"/>
    <property type="match status" value="1"/>
</dbReference>
<name>A0A2V4B929_9PSEU</name>
<evidence type="ECO:0000313" key="3">
    <source>
        <dbReference type="Proteomes" id="UP000249915"/>
    </source>
</evidence>
<dbReference type="InterPro" id="IPR000551">
    <property type="entry name" value="MerR-type_HTH_dom"/>
</dbReference>
<reference evidence="2 3" key="1">
    <citation type="submission" date="2016-07" db="EMBL/GenBank/DDBJ databases">
        <title>Draft genome sequence of Prauserella muralis DSM 45305, isolated from a mould-covered wall in an indoor environment.</title>
        <authorList>
            <person name="Ruckert C."/>
            <person name="Albersmeier A."/>
            <person name="Jiang C.-L."/>
            <person name="Jiang Y."/>
            <person name="Kalinowski J."/>
            <person name="Schneider O."/>
            <person name="Winkler A."/>
            <person name="Zotchev S.B."/>
        </authorList>
    </citation>
    <scope>NUCLEOTIDE SEQUENCE [LARGE SCALE GENOMIC DNA]</scope>
    <source>
        <strain evidence="2 3">DSM 45305</strain>
    </source>
</reference>
<dbReference type="PROSITE" id="PS50937">
    <property type="entry name" value="HTH_MERR_2"/>
    <property type="match status" value="1"/>
</dbReference>
<dbReference type="PROSITE" id="PS51746">
    <property type="entry name" value="PPM_2"/>
    <property type="match status" value="1"/>
</dbReference>
<gene>
    <name evidence="2" type="ORF">BAY60_06250</name>
</gene>
<dbReference type="SMART" id="SM00332">
    <property type="entry name" value="PP2Cc"/>
    <property type="match status" value="1"/>
</dbReference>